<comment type="caution">
    <text evidence="1">The sequence shown here is derived from an EMBL/GenBank/DDBJ whole genome shotgun (WGS) entry which is preliminary data.</text>
</comment>
<keyword evidence="2" id="KW-1185">Reference proteome</keyword>
<evidence type="ECO:0000313" key="1">
    <source>
        <dbReference type="EMBL" id="GBN19719.1"/>
    </source>
</evidence>
<dbReference type="Proteomes" id="UP000499080">
    <property type="component" value="Unassembled WGS sequence"/>
</dbReference>
<protein>
    <submittedName>
        <fullName evidence="1">Uncharacterized protein</fullName>
    </submittedName>
</protein>
<dbReference type="OrthoDB" id="6436842at2759"/>
<sequence>MDSVKQLYRKCNRPNTSTIVLGNLGRYIGLIRFYFKDFRGVVWFEPAFGETIHKPPDTMIVFTSHLDLKWDSGIDIVVFHVGNAYKDWRLAYDKDLTRCRVVRPDYFHTFDMKFPPDAQNVVLDLTVGRFPYLRWLTFLDVWEHVPNLRFRAVWNGTELKRVRRCLLRSRDNLLGVSLAGSNVDCKTLFFRDARSSCNTPDGDRIGDERSENGFVDEKLIVQEPPVDGFPNRGVQFRVHQISGFELWIIAVNIIKRFMASPHRWIHFHIPSSTFQLQRNNLPYEMIVYRDDHNDLYFFGNTIAWCLGHVVPHEAIQQLLDYRYLHTLEWGSGQFLKEEGVRQLAGQSDIARAPSFLAWFDSYVRTCQHPGSKNDICPP</sequence>
<dbReference type="AlphaFoldDB" id="A0A4Y2LYZ5"/>
<accession>A0A4Y2LYZ5</accession>
<evidence type="ECO:0000313" key="2">
    <source>
        <dbReference type="Proteomes" id="UP000499080"/>
    </source>
</evidence>
<gene>
    <name evidence="1" type="ORF">AVEN_261798_1</name>
</gene>
<name>A0A4Y2LYZ5_ARAVE</name>
<dbReference type="EMBL" id="BGPR01006520">
    <property type="protein sequence ID" value="GBN19719.1"/>
    <property type="molecule type" value="Genomic_DNA"/>
</dbReference>
<proteinExistence type="predicted"/>
<organism evidence="1 2">
    <name type="scientific">Araneus ventricosus</name>
    <name type="common">Orbweaver spider</name>
    <name type="synonym">Epeira ventricosa</name>
    <dbReference type="NCBI Taxonomy" id="182803"/>
    <lineage>
        <taxon>Eukaryota</taxon>
        <taxon>Metazoa</taxon>
        <taxon>Ecdysozoa</taxon>
        <taxon>Arthropoda</taxon>
        <taxon>Chelicerata</taxon>
        <taxon>Arachnida</taxon>
        <taxon>Araneae</taxon>
        <taxon>Araneomorphae</taxon>
        <taxon>Entelegynae</taxon>
        <taxon>Araneoidea</taxon>
        <taxon>Araneidae</taxon>
        <taxon>Araneus</taxon>
    </lineage>
</organism>
<reference evidence="1 2" key="1">
    <citation type="journal article" date="2019" name="Sci. Rep.">
        <title>Orb-weaving spider Araneus ventricosus genome elucidates the spidroin gene catalogue.</title>
        <authorList>
            <person name="Kono N."/>
            <person name="Nakamura H."/>
            <person name="Ohtoshi R."/>
            <person name="Moran D.A.P."/>
            <person name="Shinohara A."/>
            <person name="Yoshida Y."/>
            <person name="Fujiwara M."/>
            <person name="Mori M."/>
            <person name="Tomita M."/>
            <person name="Arakawa K."/>
        </authorList>
    </citation>
    <scope>NUCLEOTIDE SEQUENCE [LARGE SCALE GENOMIC DNA]</scope>
</reference>